<keyword evidence="1" id="KW-0732">Signal</keyword>
<evidence type="ECO:0000256" key="1">
    <source>
        <dbReference type="SAM" id="SignalP"/>
    </source>
</evidence>
<protein>
    <submittedName>
        <fullName evidence="3">DUF2059 domain-containing protein</fullName>
    </submittedName>
</protein>
<gene>
    <name evidence="3" type="ORF">MKI79_03630</name>
</gene>
<sequence length="175" mass="19704">MLGIKPLNFVLLLTSVFITPTAIATPAKASSVEHLLQLSEVDVVIQSTLAELHPHFEAESESIILRITGSDQLDAQQLIASQEIAQLLFDTTKQIMTQPQVKLKIKDIMQTVYTEEEVQAYIKFLSTPEGQSINRKETEIVNQMQNYFQSLAENSFHTANFEQKLEGVVTRLMQP</sequence>
<reference evidence="3" key="1">
    <citation type="submission" date="2022-02" db="EMBL/GenBank/DDBJ databases">
        <title>Acinetobacter A3.8 sp. nov., isolated from Sediment (Zhairuo Island).</title>
        <authorList>
            <person name="Zheng K."/>
        </authorList>
    </citation>
    <scope>NUCLEOTIDE SEQUENCE</scope>
    <source>
        <strain evidence="3">A3.8</strain>
    </source>
</reference>
<dbReference type="Proteomes" id="UP001139701">
    <property type="component" value="Unassembled WGS sequence"/>
</dbReference>
<keyword evidence="4" id="KW-1185">Reference proteome</keyword>
<comment type="caution">
    <text evidence="3">The sequence shown here is derived from an EMBL/GenBank/DDBJ whole genome shotgun (WGS) entry which is preliminary data.</text>
</comment>
<feature type="chain" id="PRO_5040738181" evidence="1">
    <location>
        <begin position="25"/>
        <end position="175"/>
    </location>
</feature>
<proteinExistence type="predicted"/>
<dbReference type="EMBL" id="JAKUML010000004">
    <property type="protein sequence ID" value="MCJ8146008.1"/>
    <property type="molecule type" value="Genomic_DNA"/>
</dbReference>
<feature type="signal peptide" evidence="1">
    <location>
        <begin position="1"/>
        <end position="24"/>
    </location>
</feature>
<dbReference type="RefSeq" id="WP_241570706.1">
    <property type="nucleotide sequence ID" value="NZ_JAKUML010000004.1"/>
</dbReference>
<accession>A0A9X1WWW3</accession>
<dbReference type="AlphaFoldDB" id="A0A9X1WWW3"/>
<organism evidence="3 4">
    <name type="scientific">Acinetobacter sedimenti</name>
    <dbReference type="NCBI Taxonomy" id="2919922"/>
    <lineage>
        <taxon>Bacteria</taxon>
        <taxon>Pseudomonadati</taxon>
        <taxon>Pseudomonadota</taxon>
        <taxon>Gammaproteobacteria</taxon>
        <taxon>Moraxellales</taxon>
        <taxon>Moraxellaceae</taxon>
        <taxon>Acinetobacter</taxon>
    </lineage>
</organism>
<evidence type="ECO:0000313" key="3">
    <source>
        <dbReference type="EMBL" id="MCJ8146008.1"/>
    </source>
</evidence>
<dbReference type="InterPro" id="IPR018637">
    <property type="entry name" value="DUF2059"/>
</dbReference>
<dbReference type="Pfam" id="PF09832">
    <property type="entry name" value="DUF2059"/>
    <property type="match status" value="1"/>
</dbReference>
<evidence type="ECO:0000259" key="2">
    <source>
        <dbReference type="Pfam" id="PF09832"/>
    </source>
</evidence>
<name>A0A9X1WWW3_9GAMM</name>
<feature type="domain" description="DUF2059" evidence="2">
    <location>
        <begin position="105"/>
        <end position="152"/>
    </location>
</feature>
<evidence type="ECO:0000313" key="4">
    <source>
        <dbReference type="Proteomes" id="UP001139701"/>
    </source>
</evidence>